<proteinExistence type="predicted"/>
<dbReference type="PANTHER" id="PTHR31589:SF223">
    <property type="entry name" value="PROTEIN, PUTATIVE (DUF239)-RELATED"/>
    <property type="match status" value="1"/>
</dbReference>
<dbReference type="InterPro" id="IPR004314">
    <property type="entry name" value="Neprosin"/>
</dbReference>
<name>A0ABP1A0M6_9BRYO</name>
<gene>
    <name evidence="4" type="ORF">CSSPJE1EN2_LOCUS25809</name>
</gene>
<feature type="transmembrane region" description="Helical" evidence="2">
    <location>
        <begin position="20"/>
        <end position="39"/>
    </location>
</feature>
<protein>
    <recommendedName>
        <fullName evidence="3">Neprosin PEP catalytic domain-containing protein</fullName>
    </recommendedName>
</protein>
<dbReference type="PANTHER" id="PTHR31589">
    <property type="entry name" value="PROTEIN, PUTATIVE (DUF239)-RELATED-RELATED"/>
    <property type="match status" value="1"/>
</dbReference>
<evidence type="ECO:0000256" key="1">
    <source>
        <dbReference type="SAM" id="MobiDB-lite"/>
    </source>
</evidence>
<keyword evidence="2" id="KW-0812">Transmembrane</keyword>
<evidence type="ECO:0000259" key="3">
    <source>
        <dbReference type="PROSITE" id="PS52045"/>
    </source>
</evidence>
<feature type="compositionally biased region" description="Basic residues" evidence="1">
    <location>
        <begin position="160"/>
        <end position="177"/>
    </location>
</feature>
<evidence type="ECO:0000256" key="2">
    <source>
        <dbReference type="SAM" id="Phobius"/>
    </source>
</evidence>
<evidence type="ECO:0000313" key="5">
    <source>
        <dbReference type="Proteomes" id="UP001497522"/>
    </source>
</evidence>
<dbReference type="Pfam" id="PF14365">
    <property type="entry name" value="Neprosin_AP"/>
    <property type="match status" value="1"/>
</dbReference>
<dbReference type="InterPro" id="IPR025521">
    <property type="entry name" value="Neprosin_propep"/>
</dbReference>
<dbReference type="Pfam" id="PF03080">
    <property type="entry name" value="Neprosin"/>
    <property type="match status" value="1"/>
</dbReference>
<reference evidence="4" key="1">
    <citation type="submission" date="2024-03" db="EMBL/GenBank/DDBJ databases">
        <authorList>
            <consortium name="ELIXIR-Norway"/>
            <consortium name="Elixir Norway"/>
        </authorList>
    </citation>
    <scope>NUCLEOTIDE SEQUENCE</scope>
</reference>
<accession>A0ABP1A0M6</accession>
<evidence type="ECO:0000313" key="4">
    <source>
        <dbReference type="EMBL" id="CAK9855877.1"/>
    </source>
</evidence>
<dbReference type="EMBL" id="CAXHBF010000327">
    <property type="protein sequence ID" value="CAK9855877.1"/>
    <property type="molecule type" value="Genomic_DNA"/>
</dbReference>
<keyword evidence="2" id="KW-1133">Transmembrane helix</keyword>
<feature type="region of interest" description="Disordered" evidence="1">
    <location>
        <begin position="119"/>
        <end position="193"/>
    </location>
</feature>
<feature type="domain" description="Neprosin PEP catalytic" evidence="3">
    <location>
        <begin position="187"/>
        <end position="437"/>
    </location>
</feature>
<dbReference type="InterPro" id="IPR053168">
    <property type="entry name" value="Glutamic_endopeptidase"/>
</dbReference>
<keyword evidence="2" id="KW-0472">Membrane</keyword>
<comment type="caution">
    <text evidence="4">The sequence shown here is derived from an EMBL/GenBank/DDBJ whole genome shotgun (WGS) entry which is preliminary data.</text>
</comment>
<dbReference type="Proteomes" id="UP001497522">
    <property type="component" value="Unassembled WGS sequence"/>
</dbReference>
<feature type="region of interest" description="Disordered" evidence="1">
    <location>
        <begin position="456"/>
        <end position="484"/>
    </location>
</feature>
<sequence>MESTRRGVVSDHPQARRSLYWVVVIATVCIQLLMLIFVGSCEGRELKQAPGGSFEKEIRLEAYTDNSTNTPMHGPAVKSFQLSDGSWVDCVPVQQQIAAHHPALKDHIIRMETSASSRLNLPKSRRESELHPQCFGREYGGCPEGSIPVQRMSTDPNNPRQKKHGRKQQSPRTHTKHSNTTDPTDPSAGLPHQYAVVEGGPTLTGAYTGGGAIFSVNAPVIADLSYEFSLSQLWIVAGDSSNIDTAEVGWHVFPSGYPSDYPLAPHLFIYWTADSYQYTGCYNLECSGFVQIDNTWVLGGAFDRYTTLAENSNIEYEVAIYVEFDAQIPGWALVIDNTVVGYWPSIIYNTLQTRADSVQFGGEIAPATYPPILPWAQEHSPAKATRLRRTRETCSTSTPLGTHSIPTILSWMSPTSIATPFSSKRKLPVMNGPASSFLVVPVHSTPLVSPSVEVDYRASSQASKQTGLSDSNPLPSRAKRSNST</sequence>
<dbReference type="PROSITE" id="PS52045">
    <property type="entry name" value="NEPROSIN_PEP_CD"/>
    <property type="match status" value="1"/>
</dbReference>
<feature type="compositionally biased region" description="Polar residues" evidence="1">
    <location>
        <begin position="458"/>
        <end position="474"/>
    </location>
</feature>
<organism evidence="4 5">
    <name type="scientific">Sphagnum jensenii</name>
    <dbReference type="NCBI Taxonomy" id="128206"/>
    <lineage>
        <taxon>Eukaryota</taxon>
        <taxon>Viridiplantae</taxon>
        <taxon>Streptophyta</taxon>
        <taxon>Embryophyta</taxon>
        <taxon>Bryophyta</taxon>
        <taxon>Sphagnophytina</taxon>
        <taxon>Sphagnopsida</taxon>
        <taxon>Sphagnales</taxon>
        <taxon>Sphagnaceae</taxon>
        <taxon>Sphagnum</taxon>
    </lineage>
</organism>
<dbReference type="Gene3D" id="3.90.1320.10">
    <property type="entry name" value="Outer-capsid protein sigma 3, large lobe"/>
    <property type="match status" value="1"/>
</dbReference>
<keyword evidence="5" id="KW-1185">Reference proteome</keyword>